<name>A0AAV4LTX0_BABCB</name>
<dbReference type="Proteomes" id="UP001497744">
    <property type="component" value="Unassembled WGS sequence"/>
</dbReference>
<evidence type="ECO:0000313" key="1">
    <source>
        <dbReference type="EMBL" id="GIX63613.1"/>
    </source>
</evidence>
<dbReference type="RefSeq" id="XP_067715682.1">
    <property type="nucleotide sequence ID" value="XM_067859581.1"/>
</dbReference>
<dbReference type="EMBL" id="BPLF01000002">
    <property type="protein sequence ID" value="GIX63613.1"/>
    <property type="molecule type" value="Genomic_DNA"/>
</dbReference>
<evidence type="ECO:0000313" key="2">
    <source>
        <dbReference type="Proteomes" id="UP001497744"/>
    </source>
</evidence>
<dbReference type="AlphaFoldDB" id="A0AAV4LTX0"/>
<proteinExistence type="predicted"/>
<comment type="caution">
    <text evidence="1">The sequence shown here is derived from an EMBL/GenBank/DDBJ whole genome shotgun (WGS) entry which is preliminary data.</text>
</comment>
<protein>
    <submittedName>
        <fullName evidence="1">Uncharacterized protein</fullName>
    </submittedName>
</protein>
<organism evidence="1 2">
    <name type="scientific">Babesia caballi</name>
    <dbReference type="NCBI Taxonomy" id="5871"/>
    <lineage>
        <taxon>Eukaryota</taxon>
        <taxon>Sar</taxon>
        <taxon>Alveolata</taxon>
        <taxon>Apicomplexa</taxon>
        <taxon>Aconoidasida</taxon>
        <taxon>Piroplasmida</taxon>
        <taxon>Babesiidae</taxon>
        <taxon>Babesia</taxon>
    </lineage>
</organism>
<gene>
    <name evidence="1" type="ORF">BcabD6B2_30480</name>
</gene>
<sequence length="209" mass="22619">MKLLGESVVGERGRRRLPHPLSELTELLERTIGNVCARPTAFNKNRQKPLAVEVRSQVAAGKRQIAPPSALLMTAPVDVGECLVVKGEAAEEDLGAGFFDFRAAAHIAPVGFIVVRRICFSLKLGDEGRGGVADGGEDGRVGVIFEFILCFDISNIAFNFVGVGSHIADMTGKATGVKWRRLIIRLTFEIIKKHFKLIVQVLKVGGSIV</sequence>
<dbReference type="GeneID" id="94195094"/>
<reference evidence="1 2" key="1">
    <citation type="submission" date="2021-06" db="EMBL/GenBank/DDBJ databases">
        <title>Genome sequence of Babesia caballi.</title>
        <authorList>
            <person name="Yamagishi J."/>
            <person name="Kidaka T."/>
            <person name="Ochi A."/>
        </authorList>
    </citation>
    <scope>NUCLEOTIDE SEQUENCE [LARGE SCALE GENOMIC DNA]</scope>
    <source>
        <strain evidence="1">USDA-D6B2</strain>
    </source>
</reference>
<keyword evidence="2" id="KW-1185">Reference proteome</keyword>
<accession>A0AAV4LTX0</accession>